<dbReference type="EMBL" id="JBEDNZ010000019">
    <property type="protein sequence ID" value="KAL0820082.1"/>
    <property type="molecule type" value="Genomic_DNA"/>
</dbReference>
<evidence type="ECO:0008006" key="4">
    <source>
        <dbReference type="Google" id="ProtNLM"/>
    </source>
</evidence>
<keyword evidence="1" id="KW-0812">Transmembrane</keyword>
<dbReference type="AlphaFoldDB" id="A0ABD0SKF1"/>
<organism evidence="2 3">
    <name type="scientific">Loxostege sticticalis</name>
    <name type="common">Beet webworm moth</name>
    <dbReference type="NCBI Taxonomy" id="481309"/>
    <lineage>
        <taxon>Eukaryota</taxon>
        <taxon>Metazoa</taxon>
        <taxon>Ecdysozoa</taxon>
        <taxon>Arthropoda</taxon>
        <taxon>Hexapoda</taxon>
        <taxon>Insecta</taxon>
        <taxon>Pterygota</taxon>
        <taxon>Neoptera</taxon>
        <taxon>Endopterygota</taxon>
        <taxon>Lepidoptera</taxon>
        <taxon>Glossata</taxon>
        <taxon>Ditrysia</taxon>
        <taxon>Pyraloidea</taxon>
        <taxon>Crambidae</taxon>
        <taxon>Pyraustinae</taxon>
        <taxon>Loxostege</taxon>
    </lineage>
</organism>
<evidence type="ECO:0000256" key="1">
    <source>
        <dbReference type="SAM" id="Phobius"/>
    </source>
</evidence>
<reference evidence="2 3" key="1">
    <citation type="submission" date="2024-06" db="EMBL/GenBank/DDBJ databases">
        <title>A chromosome-level genome assembly of beet webworm, Loxostege sticticalis.</title>
        <authorList>
            <person name="Zhang Y."/>
        </authorList>
    </citation>
    <scope>NUCLEOTIDE SEQUENCE [LARGE SCALE GENOMIC DNA]</scope>
    <source>
        <strain evidence="2">AQ028</strain>
        <tissue evidence="2">Male pupae</tissue>
    </source>
</reference>
<dbReference type="Proteomes" id="UP001549921">
    <property type="component" value="Unassembled WGS sequence"/>
</dbReference>
<feature type="transmembrane region" description="Helical" evidence="1">
    <location>
        <begin position="78"/>
        <end position="95"/>
    </location>
</feature>
<keyword evidence="1" id="KW-0472">Membrane</keyword>
<accession>A0ABD0SKF1</accession>
<keyword evidence="1" id="KW-1133">Transmembrane helix</keyword>
<sequence length="303" mass="35618">MSAFRIINSNKYLILYGCVVPTCFYMTLLTFLFEILMYIVDLGYLFRFSGLIYLNYFKIYDRIDQILGTTYNTIIKARVLKYTICLASSSCMFLIPATLFWFSLIEAGSMLFVILWSTVFIIRFKHSLTIIELCANIIQIEYRLKVIRVKLNDLYSFAINRFDRVNVGGIHWLYSSNHKENSRGMVLPSKITVTDLNKLQKCYLLLLEQNNHINQRFGVRSYSTSYLVRGISNTLNLIDMTAHVFTLVYRCEKAYEQRKDIISVLDHLIAHKTFSKYGNCKRRHKLFNFLNMFVTMFVHGRLT</sequence>
<name>A0ABD0SKF1_LOXSC</name>
<protein>
    <recommendedName>
        <fullName evidence="4">Gustatory receptor</fullName>
    </recommendedName>
</protein>
<evidence type="ECO:0000313" key="2">
    <source>
        <dbReference type="EMBL" id="KAL0820082.1"/>
    </source>
</evidence>
<evidence type="ECO:0000313" key="3">
    <source>
        <dbReference type="Proteomes" id="UP001549921"/>
    </source>
</evidence>
<proteinExistence type="predicted"/>
<comment type="caution">
    <text evidence="2">The sequence shown here is derived from an EMBL/GenBank/DDBJ whole genome shotgun (WGS) entry which is preliminary data.</text>
</comment>
<feature type="transmembrane region" description="Helical" evidence="1">
    <location>
        <begin position="35"/>
        <end position="57"/>
    </location>
</feature>
<feature type="transmembrane region" description="Helical" evidence="1">
    <location>
        <begin position="12"/>
        <end position="29"/>
    </location>
</feature>
<gene>
    <name evidence="2" type="ORF">ABMA28_006027</name>
</gene>